<dbReference type="PANTHER" id="PTHR10174">
    <property type="entry name" value="ALPHA-TOCOPHEROL TRANSFER PROTEIN-RELATED"/>
    <property type="match status" value="1"/>
</dbReference>
<dbReference type="Pfam" id="PF00650">
    <property type="entry name" value="CRAL_TRIO"/>
    <property type="match status" value="1"/>
</dbReference>
<accession>A0AAU9U475</accession>
<dbReference type="InterPro" id="IPR036273">
    <property type="entry name" value="CRAL/TRIO_N_dom_sf"/>
</dbReference>
<comment type="caution">
    <text evidence="2">The sequence shown here is derived from an EMBL/GenBank/DDBJ whole genome shotgun (WGS) entry which is preliminary data.</text>
</comment>
<sequence length="310" mass="36527">MESIPKDEIFKFNDDTLQYLRKQYNLDTPGRIEEAINALEEWIKKQSHFVRKEYPRDYLERTIIISKGSVERAKTKLDKICTFRTLFPNFFGVHDVTSNEILEDLYGVYLPKLTQDNYRVYFLKNKAKRFNTGFMDFYRYFIMQCEYLQSHDYCNGLVLVIDYTEANLLETTKWFNLVDLRELLTILKEGYGLRLKSLHFLSESKAVETIVALFKQVLSAKLRDRVNVHKTTESLHEYIPKEILPIEYQGQEKSLLELHKLSKEVLTSSEFSDYLRDMSKACTDEALRIRDNPGDHTSSIQGTFRTLSVD</sequence>
<evidence type="ECO:0000259" key="1">
    <source>
        <dbReference type="PROSITE" id="PS50191"/>
    </source>
</evidence>
<dbReference type="GO" id="GO:0016020">
    <property type="term" value="C:membrane"/>
    <property type="evidence" value="ECO:0007669"/>
    <property type="project" value="TreeGrafter"/>
</dbReference>
<evidence type="ECO:0000313" key="3">
    <source>
        <dbReference type="Proteomes" id="UP001153954"/>
    </source>
</evidence>
<name>A0AAU9U475_EUPED</name>
<dbReference type="EMBL" id="CAKOGL010000013">
    <property type="protein sequence ID" value="CAH2093973.1"/>
    <property type="molecule type" value="Genomic_DNA"/>
</dbReference>
<reference evidence="2" key="1">
    <citation type="submission" date="2022-03" db="EMBL/GenBank/DDBJ databases">
        <authorList>
            <person name="Tunstrom K."/>
        </authorList>
    </citation>
    <scope>NUCLEOTIDE SEQUENCE</scope>
</reference>
<dbReference type="AlphaFoldDB" id="A0AAU9U475"/>
<dbReference type="SUPFAM" id="SSF52087">
    <property type="entry name" value="CRAL/TRIO domain"/>
    <property type="match status" value="1"/>
</dbReference>
<evidence type="ECO:0000313" key="2">
    <source>
        <dbReference type="EMBL" id="CAH2093973.1"/>
    </source>
</evidence>
<dbReference type="InterPro" id="IPR001251">
    <property type="entry name" value="CRAL-TRIO_dom"/>
</dbReference>
<dbReference type="CDD" id="cd00170">
    <property type="entry name" value="SEC14"/>
    <property type="match status" value="1"/>
</dbReference>
<dbReference type="PROSITE" id="PS50191">
    <property type="entry name" value="CRAL_TRIO"/>
    <property type="match status" value="1"/>
</dbReference>
<dbReference type="PRINTS" id="PR00180">
    <property type="entry name" value="CRETINALDHBP"/>
</dbReference>
<dbReference type="SMART" id="SM00516">
    <property type="entry name" value="SEC14"/>
    <property type="match status" value="1"/>
</dbReference>
<dbReference type="Gene3D" id="3.40.525.10">
    <property type="entry name" value="CRAL-TRIO lipid binding domain"/>
    <property type="match status" value="1"/>
</dbReference>
<dbReference type="PANTHER" id="PTHR10174:SF222">
    <property type="entry name" value="GH10083P-RELATED"/>
    <property type="match status" value="1"/>
</dbReference>
<dbReference type="SUPFAM" id="SSF46938">
    <property type="entry name" value="CRAL/TRIO N-terminal domain"/>
    <property type="match status" value="1"/>
</dbReference>
<proteinExistence type="predicted"/>
<feature type="domain" description="CRAL-TRIO" evidence="1">
    <location>
        <begin position="98"/>
        <end position="256"/>
    </location>
</feature>
<gene>
    <name evidence="2" type="ORF">EEDITHA_LOCUS9581</name>
</gene>
<dbReference type="InterPro" id="IPR036865">
    <property type="entry name" value="CRAL-TRIO_dom_sf"/>
</dbReference>
<keyword evidence="3" id="KW-1185">Reference proteome</keyword>
<dbReference type="GO" id="GO:1902936">
    <property type="term" value="F:phosphatidylinositol bisphosphate binding"/>
    <property type="evidence" value="ECO:0007669"/>
    <property type="project" value="TreeGrafter"/>
</dbReference>
<dbReference type="Proteomes" id="UP001153954">
    <property type="component" value="Unassembled WGS sequence"/>
</dbReference>
<protein>
    <recommendedName>
        <fullName evidence="1">CRAL-TRIO domain-containing protein</fullName>
    </recommendedName>
</protein>
<organism evidence="2 3">
    <name type="scientific">Euphydryas editha</name>
    <name type="common">Edith's checkerspot</name>
    <dbReference type="NCBI Taxonomy" id="104508"/>
    <lineage>
        <taxon>Eukaryota</taxon>
        <taxon>Metazoa</taxon>
        <taxon>Ecdysozoa</taxon>
        <taxon>Arthropoda</taxon>
        <taxon>Hexapoda</taxon>
        <taxon>Insecta</taxon>
        <taxon>Pterygota</taxon>
        <taxon>Neoptera</taxon>
        <taxon>Endopterygota</taxon>
        <taxon>Lepidoptera</taxon>
        <taxon>Glossata</taxon>
        <taxon>Ditrysia</taxon>
        <taxon>Papilionoidea</taxon>
        <taxon>Nymphalidae</taxon>
        <taxon>Nymphalinae</taxon>
        <taxon>Euphydryas</taxon>
    </lineage>
</organism>